<dbReference type="InterPro" id="IPR005804">
    <property type="entry name" value="FA_desaturase_dom"/>
</dbReference>
<feature type="transmembrane region" description="Helical" evidence="1">
    <location>
        <begin position="263"/>
        <end position="283"/>
    </location>
</feature>
<feature type="domain" description="Fatty acid desaturase" evidence="2">
    <location>
        <begin position="135"/>
        <end position="362"/>
    </location>
</feature>
<feature type="transmembrane region" description="Helical" evidence="1">
    <location>
        <begin position="108"/>
        <end position="129"/>
    </location>
</feature>
<gene>
    <name evidence="3" type="ORF">AAFC00_004510</name>
</gene>
<evidence type="ECO:0000256" key="1">
    <source>
        <dbReference type="SAM" id="Phobius"/>
    </source>
</evidence>
<evidence type="ECO:0000259" key="2">
    <source>
        <dbReference type="Pfam" id="PF00487"/>
    </source>
</evidence>
<keyword evidence="1" id="KW-0472">Membrane</keyword>
<name>A0ABR3P295_9PEZI</name>
<keyword evidence="4" id="KW-1185">Reference proteome</keyword>
<sequence length="481" mass="55383">MPGAIDPALTVPDTLVLENLFRDIKKEKFTTAVSSTASDGDNAATNDQFTDEEVIDQLTAFNNKNDPRFKPTVFTTWDEKDINPTLNKYIVQPYSRVGQKIVRHPTDVVFLTHLLIHFTTIVPSAILLFRHFSYWHAVPHTIWSVFCAGPFTLMMHNHIHNGGILSKQFSLIDRVFPYILEPLMGHTWDSYYYHHVKHHHVEGNGADDLSSTLRYQRDDVFDFLCYVGRFVFFVWLELPLYFLRKGKPGMALKAGLSEYASYAFFWFMATQVNFKATLFAMFLPFGILRFFMMVGNFGQHALVDEIEPDSDFRSSITLVDVPSNRFCFNDGYHTAHHLNPRRHWRDQPLHFIKSKAQYASGRALVFHNIDYNMMTFKLLTKDYLYLADCLVPIGKEQMSMSREEIAAMLKTKTRRFTEADIEAKFEKARVGSKLRKGSERTFAFTQWGHVEWVLAKLGGLARGVDGVQQHYSGPGGVEKTK</sequence>
<evidence type="ECO:0000313" key="3">
    <source>
        <dbReference type="EMBL" id="KAL1296896.1"/>
    </source>
</evidence>
<dbReference type="PANTHER" id="PTHR36459">
    <property type="entry name" value="ORF"/>
    <property type="match status" value="1"/>
</dbReference>
<dbReference type="GeneID" id="95978210"/>
<dbReference type="Proteomes" id="UP001562354">
    <property type="component" value="Unassembled WGS sequence"/>
</dbReference>
<evidence type="ECO:0000313" key="4">
    <source>
        <dbReference type="Proteomes" id="UP001562354"/>
    </source>
</evidence>
<dbReference type="PANTHER" id="PTHR36459:SF1">
    <property type="entry name" value="FATTY ACID DESATURASE DOMAIN-CONTAINING PROTEIN-RELATED"/>
    <property type="match status" value="1"/>
</dbReference>
<proteinExistence type="predicted"/>
<keyword evidence="1" id="KW-0812">Transmembrane</keyword>
<feature type="transmembrane region" description="Helical" evidence="1">
    <location>
        <begin position="223"/>
        <end position="243"/>
    </location>
</feature>
<dbReference type="RefSeq" id="XP_069196578.1">
    <property type="nucleotide sequence ID" value="XM_069344163.1"/>
</dbReference>
<protein>
    <recommendedName>
        <fullName evidence="2">Fatty acid desaturase domain-containing protein</fullName>
    </recommendedName>
</protein>
<keyword evidence="1" id="KW-1133">Transmembrane helix</keyword>
<dbReference type="EMBL" id="JBFMKM010000016">
    <property type="protein sequence ID" value="KAL1296896.1"/>
    <property type="molecule type" value="Genomic_DNA"/>
</dbReference>
<comment type="caution">
    <text evidence="3">The sequence shown here is derived from an EMBL/GenBank/DDBJ whole genome shotgun (WGS) entry which is preliminary data.</text>
</comment>
<dbReference type="Pfam" id="PF00487">
    <property type="entry name" value="FA_desaturase"/>
    <property type="match status" value="1"/>
</dbReference>
<organism evidence="3 4">
    <name type="scientific">Neodothiora populina</name>
    <dbReference type="NCBI Taxonomy" id="2781224"/>
    <lineage>
        <taxon>Eukaryota</taxon>
        <taxon>Fungi</taxon>
        <taxon>Dikarya</taxon>
        <taxon>Ascomycota</taxon>
        <taxon>Pezizomycotina</taxon>
        <taxon>Dothideomycetes</taxon>
        <taxon>Dothideomycetidae</taxon>
        <taxon>Dothideales</taxon>
        <taxon>Dothioraceae</taxon>
        <taxon>Neodothiora</taxon>
    </lineage>
</organism>
<reference evidence="3 4" key="1">
    <citation type="submission" date="2024-07" db="EMBL/GenBank/DDBJ databases">
        <title>Draft sequence of the Neodothiora populina.</title>
        <authorList>
            <person name="Drown D.D."/>
            <person name="Schuette U.S."/>
            <person name="Buechlein A.B."/>
            <person name="Rusch D.R."/>
            <person name="Winton L.W."/>
            <person name="Adams G.A."/>
        </authorList>
    </citation>
    <scope>NUCLEOTIDE SEQUENCE [LARGE SCALE GENOMIC DNA]</scope>
    <source>
        <strain evidence="3 4">CPC 39397</strain>
    </source>
</reference>
<accession>A0ABR3P295</accession>